<evidence type="ECO:0008006" key="3">
    <source>
        <dbReference type="Google" id="ProtNLM"/>
    </source>
</evidence>
<organism evidence="1 2">
    <name type="scientific">Ancylostoma caninum</name>
    <name type="common">Dog hookworm</name>
    <dbReference type="NCBI Taxonomy" id="29170"/>
    <lineage>
        <taxon>Eukaryota</taxon>
        <taxon>Metazoa</taxon>
        <taxon>Ecdysozoa</taxon>
        <taxon>Nematoda</taxon>
        <taxon>Chromadorea</taxon>
        <taxon>Rhabditida</taxon>
        <taxon>Rhabditina</taxon>
        <taxon>Rhabditomorpha</taxon>
        <taxon>Strongyloidea</taxon>
        <taxon>Ancylostomatidae</taxon>
        <taxon>Ancylostomatinae</taxon>
        <taxon>Ancylostoma</taxon>
    </lineage>
</organism>
<sequence length="98" mass="10535">MFAGENRIAITVDAWSSKNANCSLLAITGHVVTDKLQRQNVLIDCAAFDDTSHTTSAIEEKVREALSRISIPAEKIACMVSDGASVMISAADKLNVKR</sequence>
<evidence type="ECO:0000313" key="1">
    <source>
        <dbReference type="EMBL" id="RCN41123.1"/>
    </source>
</evidence>
<comment type="caution">
    <text evidence="1">The sequence shown here is derived from an EMBL/GenBank/DDBJ whole genome shotgun (WGS) entry which is preliminary data.</text>
</comment>
<dbReference type="Proteomes" id="UP000252519">
    <property type="component" value="Unassembled WGS sequence"/>
</dbReference>
<dbReference type="InterPro" id="IPR012337">
    <property type="entry name" value="RNaseH-like_sf"/>
</dbReference>
<dbReference type="EMBL" id="JOJR01000249">
    <property type="protein sequence ID" value="RCN41123.1"/>
    <property type="molecule type" value="Genomic_DNA"/>
</dbReference>
<proteinExistence type="predicted"/>
<evidence type="ECO:0000313" key="2">
    <source>
        <dbReference type="Proteomes" id="UP000252519"/>
    </source>
</evidence>
<name>A0A368G9N9_ANCCA</name>
<keyword evidence="2" id="KW-1185">Reference proteome</keyword>
<accession>A0A368G9N9</accession>
<protein>
    <recommendedName>
        <fullName evidence="3">DUF659 domain-containing protein</fullName>
    </recommendedName>
</protein>
<dbReference type="AlphaFoldDB" id="A0A368G9N9"/>
<dbReference type="OrthoDB" id="1607513at2759"/>
<dbReference type="SUPFAM" id="SSF53098">
    <property type="entry name" value="Ribonuclease H-like"/>
    <property type="match status" value="1"/>
</dbReference>
<gene>
    <name evidence="1" type="ORF">ANCCAN_12914</name>
</gene>
<reference evidence="1 2" key="1">
    <citation type="submission" date="2014-10" db="EMBL/GenBank/DDBJ databases">
        <title>Draft genome of the hookworm Ancylostoma caninum.</title>
        <authorList>
            <person name="Mitreva M."/>
        </authorList>
    </citation>
    <scope>NUCLEOTIDE SEQUENCE [LARGE SCALE GENOMIC DNA]</scope>
    <source>
        <strain evidence="1 2">Baltimore</strain>
    </source>
</reference>